<comment type="caution">
    <text evidence="1">The sequence shown here is derived from an EMBL/GenBank/DDBJ whole genome shotgun (WGS) entry which is preliminary data.</text>
</comment>
<dbReference type="Proteomes" id="UP001341840">
    <property type="component" value="Unassembled WGS sequence"/>
</dbReference>
<accession>A0ABU6RAI6</accession>
<gene>
    <name evidence="1" type="ORF">PIB30_025768</name>
</gene>
<proteinExistence type="predicted"/>
<organism evidence="1 2">
    <name type="scientific">Stylosanthes scabra</name>
    <dbReference type="NCBI Taxonomy" id="79078"/>
    <lineage>
        <taxon>Eukaryota</taxon>
        <taxon>Viridiplantae</taxon>
        <taxon>Streptophyta</taxon>
        <taxon>Embryophyta</taxon>
        <taxon>Tracheophyta</taxon>
        <taxon>Spermatophyta</taxon>
        <taxon>Magnoliopsida</taxon>
        <taxon>eudicotyledons</taxon>
        <taxon>Gunneridae</taxon>
        <taxon>Pentapetalae</taxon>
        <taxon>rosids</taxon>
        <taxon>fabids</taxon>
        <taxon>Fabales</taxon>
        <taxon>Fabaceae</taxon>
        <taxon>Papilionoideae</taxon>
        <taxon>50 kb inversion clade</taxon>
        <taxon>dalbergioids sensu lato</taxon>
        <taxon>Dalbergieae</taxon>
        <taxon>Pterocarpus clade</taxon>
        <taxon>Stylosanthes</taxon>
    </lineage>
</organism>
<keyword evidence="2" id="KW-1185">Reference proteome</keyword>
<evidence type="ECO:0000313" key="2">
    <source>
        <dbReference type="Proteomes" id="UP001341840"/>
    </source>
</evidence>
<dbReference type="SUPFAM" id="SSF53474">
    <property type="entry name" value="alpha/beta-Hydrolases"/>
    <property type="match status" value="1"/>
</dbReference>
<dbReference type="InterPro" id="IPR017395">
    <property type="entry name" value="Chlorophyllase-like"/>
</dbReference>
<dbReference type="PANTHER" id="PTHR33428">
    <property type="entry name" value="CHLOROPHYLLASE-2, CHLOROPLASTIC"/>
    <property type="match status" value="1"/>
</dbReference>
<dbReference type="EMBL" id="JASCZI010030303">
    <property type="protein sequence ID" value="MED6120992.1"/>
    <property type="molecule type" value="Genomic_DNA"/>
</dbReference>
<dbReference type="InterPro" id="IPR029058">
    <property type="entry name" value="AB_hydrolase_fold"/>
</dbReference>
<evidence type="ECO:0008006" key="3">
    <source>
        <dbReference type="Google" id="ProtNLM"/>
    </source>
</evidence>
<sequence>MATNIFEDGDILWDHKKVDSSPKPLQVLYPTVPGAYPVIVFFHGFFIPNTSYNEMLGHIASHGYIIVAPKLFTGGFLPMFGPCEVHCAAQIVNWIAEGLQPYLPDNVEAQLDSLVLAGHSRGGKTAFAVALGKSPIKLNIKVLLGIDPVAGLNKCIRTLPEILTYKPESFNLEMPILVIGTGLGPEKANWFLWPCAPDGVNHKEFFKECKEPRQHFVTKEFGHLDMLDDKACTPRCECKGRKKHRDLMRKTIAGLVVAFLRAYLEAQFEDLDNIVNHPELAPTTLDEIEPPKRMKLSTGATLGRIKTKKLSMFQNEKFLWPRPSSKWQTRKVASWEATVRSPAARLCGVRVRVSV</sequence>
<reference evidence="1 2" key="1">
    <citation type="journal article" date="2023" name="Plants (Basel)">
        <title>Bridging the Gap: Combining Genomics and Transcriptomics Approaches to Understand Stylosanthes scabra, an Orphan Legume from the Brazilian Caatinga.</title>
        <authorList>
            <person name="Ferreira-Neto J.R.C."/>
            <person name="da Silva M.D."/>
            <person name="Binneck E."/>
            <person name="de Melo N.F."/>
            <person name="da Silva R.H."/>
            <person name="de Melo A.L.T.M."/>
            <person name="Pandolfi V."/>
            <person name="Bustamante F.O."/>
            <person name="Brasileiro-Vidal A.C."/>
            <person name="Benko-Iseppon A.M."/>
        </authorList>
    </citation>
    <scope>NUCLEOTIDE SEQUENCE [LARGE SCALE GENOMIC DNA]</scope>
    <source>
        <tissue evidence="1">Leaves</tissue>
    </source>
</reference>
<dbReference type="Gene3D" id="3.40.50.1820">
    <property type="entry name" value="alpha/beta hydrolase"/>
    <property type="match status" value="2"/>
</dbReference>
<dbReference type="Pfam" id="PF07224">
    <property type="entry name" value="Chlorophyllase"/>
    <property type="match status" value="1"/>
</dbReference>
<name>A0ABU6RAI6_9FABA</name>
<dbReference type="PANTHER" id="PTHR33428:SF10">
    <property type="entry name" value="CHLOROPHYLLASE-1"/>
    <property type="match status" value="1"/>
</dbReference>
<evidence type="ECO:0000313" key="1">
    <source>
        <dbReference type="EMBL" id="MED6120992.1"/>
    </source>
</evidence>
<protein>
    <recommendedName>
        <fullName evidence="3">Chlorophyllase</fullName>
    </recommendedName>
</protein>